<proteinExistence type="predicted"/>
<comment type="caution">
    <text evidence="3">The sequence shown here is derived from an EMBL/GenBank/DDBJ whole genome shotgun (WGS) entry which is preliminary data.</text>
</comment>
<reference evidence="3 4" key="1">
    <citation type="submission" date="2017-10" db="EMBL/GenBank/DDBJ databases">
        <title>Draft genome of Longibacter Salinarum.</title>
        <authorList>
            <person name="Goh K.M."/>
            <person name="Shamsir M.S."/>
            <person name="Lim S.W."/>
        </authorList>
    </citation>
    <scope>NUCLEOTIDE SEQUENCE [LARGE SCALE GENOMIC DNA]</scope>
    <source>
        <strain evidence="3 4">KCTC 52045</strain>
    </source>
</reference>
<keyword evidence="2" id="KW-0732">Signal</keyword>
<keyword evidence="1" id="KW-0472">Membrane</keyword>
<evidence type="ECO:0000313" key="4">
    <source>
        <dbReference type="Proteomes" id="UP000220102"/>
    </source>
</evidence>
<dbReference type="Proteomes" id="UP000220102">
    <property type="component" value="Unassembled WGS sequence"/>
</dbReference>
<feature type="signal peptide" evidence="2">
    <location>
        <begin position="1"/>
        <end position="24"/>
    </location>
</feature>
<dbReference type="EMBL" id="PDEQ01000005">
    <property type="protein sequence ID" value="PEN13247.1"/>
    <property type="molecule type" value="Genomic_DNA"/>
</dbReference>
<sequence>MFSSVRLFLVLLLFSLTVGVDAQAQQIPARLDAYVTADSVAVGQRFTLVVMAEHGFAVDVQFPEQDAGPLIFGDVQVVEPRQTGERYLGADAPGQRVDSARYTVTTFALDSARVPTLPVRVITSGGDTLVGATPPVSIPVYATVPSDENQLRGLTPLASFPEPRWPWVLLAVAVISLVGVLAYLWWSRNDDTEEEPVVEEVEPETSPYERITEDLRELDRLDVTEPGNAKRFYVRLSESLRRYLAARLGMQTMERTTREVVEILEQRTDVPPVVTSRVRAVLELADLVKFSNARASVDDSETALQEAHNVVDIVESHHVEKASASPPPAGRSVNAG</sequence>
<keyword evidence="1" id="KW-1133">Transmembrane helix</keyword>
<accession>A0A2A8CXE8</accession>
<dbReference type="AlphaFoldDB" id="A0A2A8CXE8"/>
<gene>
    <name evidence="3" type="ORF">CRI94_11445</name>
</gene>
<organism evidence="3 4">
    <name type="scientific">Longibacter salinarum</name>
    <dbReference type="NCBI Taxonomy" id="1850348"/>
    <lineage>
        <taxon>Bacteria</taxon>
        <taxon>Pseudomonadati</taxon>
        <taxon>Rhodothermota</taxon>
        <taxon>Rhodothermia</taxon>
        <taxon>Rhodothermales</taxon>
        <taxon>Salisaetaceae</taxon>
        <taxon>Longibacter</taxon>
    </lineage>
</organism>
<keyword evidence="1" id="KW-0812">Transmembrane</keyword>
<feature type="transmembrane region" description="Helical" evidence="1">
    <location>
        <begin position="165"/>
        <end position="186"/>
    </location>
</feature>
<evidence type="ECO:0000313" key="3">
    <source>
        <dbReference type="EMBL" id="PEN13247.1"/>
    </source>
</evidence>
<evidence type="ECO:0000256" key="2">
    <source>
        <dbReference type="SAM" id="SignalP"/>
    </source>
</evidence>
<protein>
    <recommendedName>
        <fullName evidence="5">Protein BatD</fullName>
    </recommendedName>
</protein>
<name>A0A2A8CXE8_9BACT</name>
<evidence type="ECO:0008006" key="5">
    <source>
        <dbReference type="Google" id="ProtNLM"/>
    </source>
</evidence>
<keyword evidence="4" id="KW-1185">Reference proteome</keyword>
<evidence type="ECO:0000256" key="1">
    <source>
        <dbReference type="SAM" id="Phobius"/>
    </source>
</evidence>
<feature type="chain" id="PRO_5012902281" description="Protein BatD" evidence="2">
    <location>
        <begin position="25"/>
        <end position="336"/>
    </location>
</feature>